<organism evidence="5 6">
    <name type="scientific">Cynara cardunculus var. scolymus</name>
    <name type="common">Globe artichoke</name>
    <name type="synonym">Cynara scolymus</name>
    <dbReference type="NCBI Taxonomy" id="59895"/>
    <lineage>
        <taxon>Eukaryota</taxon>
        <taxon>Viridiplantae</taxon>
        <taxon>Streptophyta</taxon>
        <taxon>Embryophyta</taxon>
        <taxon>Tracheophyta</taxon>
        <taxon>Spermatophyta</taxon>
        <taxon>Magnoliopsida</taxon>
        <taxon>eudicotyledons</taxon>
        <taxon>Gunneridae</taxon>
        <taxon>Pentapetalae</taxon>
        <taxon>asterids</taxon>
        <taxon>campanulids</taxon>
        <taxon>Asterales</taxon>
        <taxon>Asteraceae</taxon>
        <taxon>Carduoideae</taxon>
        <taxon>Cardueae</taxon>
        <taxon>Carduinae</taxon>
        <taxon>Cynara</taxon>
    </lineage>
</organism>
<dbReference type="NCBIfam" id="TIGR00756">
    <property type="entry name" value="PPR"/>
    <property type="match status" value="9"/>
</dbReference>
<dbReference type="InterPro" id="IPR002885">
    <property type="entry name" value="PPR_rpt"/>
</dbReference>
<dbReference type="Proteomes" id="UP000243975">
    <property type="component" value="Unassembled WGS sequence"/>
</dbReference>
<dbReference type="GO" id="GO:0009451">
    <property type="term" value="P:RNA modification"/>
    <property type="evidence" value="ECO:0007669"/>
    <property type="project" value="InterPro"/>
</dbReference>
<evidence type="ECO:0000256" key="2">
    <source>
        <dbReference type="ARBA" id="ARBA00022737"/>
    </source>
</evidence>
<gene>
    <name evidence="5" type="ORF">Ccrd_023253</name>
</gene>
<comment type="similarity">
    <text evidence="1">Belongs to the PPR family. PCMP-H subfamily.</text>
</comment>
<evidence type="ECO:0000313" key="5">
    <source>
        <dbReference type="EMBL" id="KVH98525.1"/>
    </source>
</evidence>
<keyword evidence="6" id="KW-1185">Reference proteome</keyword>
<dbReference type="FunFam" id="1.25.40.10:FF:001093">
    <property type="entry name" value="Pentatricopeptide repeat-containing protein At2g34400"/>
    <property type="match status" value="1"/>
</dbReference>
<dbReference type="OrthoDB" id="185373at2759"/>
<feature type="repeat" description="PPR" evidence="4">
    <location>
        <begin position="544"/>
        <end position="574"/>
    </location>
</feature>
<keyword evidence="2" id="KW-0677">Repeat</keyword>
<evidence type="ECO:0000256" key="1">
    <source>
        <dbReference type="ARBA" id="ARBA00006643"/>
    </source>
</evidence>
<dbReference type="PANTHER" id="PTHR47926:SF343">
    <property type="entry name" value="PENTACOTRIPEPTIDE-REPEAT REGION OF PRORP DOMAIN-CONTAINING PROTEIN"/>
    <property type="match status" value="1"/>
</dbReference>
<evidence type="ECO:0000256" key="4">
    <source>
        <dbReference type="PROSITE-ProRule" id="PRU00708"/>
    </source>
</evidence>
<dbReference type="GO" id="GO:0003723">
    <property type="term" value="F:RNA binding"/>
    <property type="evidence" value="ECO:0007669"/>
    <property type="project" value="InterPro"/>
</dbReference>
<feature type="repeat" description="PPR" evidence="4">
    <location>
        <begin position="575"/>
        <end position="610"/>
    </location>
</feature>
<dbReference type="EMBL" id="LEKV01003792">
    <property type="protein sequence ID" value="KVH98525.1"/>
    <property type="molecule type" value="Genomic_DNA"/>
</dbReference>
<feature type="repeat" description="PPR" evidence="4">
    <location>
        <begin position="474"/>
        <end position="508"/>
    </location>
</feature>
<evidence type="ECO:0000256" key="3">
    <source>
        <dbReference type="ARBA" id="ARBA00022946"/>
    </source>
</evidence>
<dbReference type="FunFam" id="1.25.40.10:FF:000488">
    <property type="entry name" value="Pentatricopeptide repeat-containing protein, mitochondrial"/>
    <property type="match status" value="1"/>
</dbReference>
<dbReference type="FunFam" id="1.25.40.10:FF:000343">
    <property type="entry name" value="Pentatricopeptide repeat-containing protein At3g58590"/>
    <property type="match status" value="1"/>
</dbReference>
<dbReference type="FunFam" id="1.25.40.10:FF:000688">
    <property type="entry name" value="Pentatricopeptide repeat-containing protein"/>
    <property type="match status" value="1"/>
</dbReference>
<accession>A0A103XX53</accession>
<dbReference type="Pfam" id="PF13041">
    <property type="entry name" value="PPR_2"/>
    <property type="match status" value="5"/>
</dbReference>
<evidence type="ECO:0008006" key="7">
    <source>
        <dbReference type="Google" id="ProtNLM"/>
    </source>
</evidence>
<dbReference type="InterPro" id="IPR011990">
    <property type="entry name" value="TPR-like_helical_dom_sf"/>
</dbReference>
<feature type="repeat" description="PPR" evidence="4">
    <location>
        <begin position="307"/>
        <end position="341"/>
    </location>
</feature>
<dbReference type="SUPFAM" id="SSF48452">
    <property type="entry name" value="TPR-like"/>
    <property type="match status" value="1"/>
</dbReference>
<feature type="repeat" description="PPR" evidence="4">
    <location>
        <begin position="203"/>
        <end position="237"/>
    </location>
</feature>
<feature type="repeat" description="PPR" evidence="4">
    <location>
        <begin position="373"/>
        <end position="407"/>
    </location>
</feature>
<protein>
    <recommendedName>
        <fullName evidence="7">Pentatricopeptide repeat-containing protein</fullName>
    </recommendedName>
</protein>
<feature type="repeat" description="PPR" evidence="4">
    <location>
        <begin position="611"/>
        <end position="646"/>
    </location>
</feature>
<dbReference type="FunFam" id="1.25.40.10:FF:000442">
    <property type="entry name" value="Pentatricopeptide repeat-containing protein At3g49710"/>
    <property type="match status" value="1"/>
</dbReference>
<dbReference type="Gramene" id="KVH98525">
    <property type="protein sequence ID" value="KVH98525"/>
    <property type="gene ID" value="Ccrd_023253"/>
</dbReference>
<dbReference type="OMA" id="CIDKKAH"/>
<feature type="repeat" description="PPR" evidence="4">
    <location>
        <begin position="342"/>
        <end position="372"/>
    </location>
</feature>
<evidence type="ECO:0000313" key="6">
    <source>
        <dbReference type="Proteomes" id="UP000243975"/>
    </source>
</evidence>
<dbReference type="Pfam" id="PF20431">
    <property type="entry name" value="E_motif"/>
    <property type="match status" value="1"/>
</dbReference>
<proteinExistence type="inferred from homology"/>
<dbReference type="Gene3D" id="1.25.40.10">
    <property type="entry name" value="Tetratricopeptide repeat domain"/>
    <property type="match status" value="7"/>
</dbReference>
<dbReference type="AlphaFoldDB" id="A0A103XX53"/>
<reference evidence="5 6" key="1">
    <citation type="journal article" date="2016" name="Sci. Rep.">
        <title>The genome sequence of the outbreeding globe artichoke constructed de novo incorporating a phase-aware low-pass sequencing strategy of F1 progeny.</title>
        <authorList>
            <person name="Scaglione D."/>
            <person name="Reyes-Chin-Wo S."/>
            <person name="Acquadro A."/>
            <person name="Froenicke L."/>
            <person name="Portis E."/>
            <person name="Beitel C."/>
            <person name="Tirone M."/>
            <person name="Mauro R."/>
            <person name="Lo Monaco A."/>
            <person name="Mauromicale G."/>
            <person name="Faccioli P."/>
            <person name="Cattivelli L."/>
            <person name="Rieseberg L."/>
            <person name="Michelmore R."/>
            <person name="Lanteri S."/>
        </authorList>
    </citation>
    <scope>NUCLEOTIDE SEQUENCE [LARGE SCALE GENOMIC DNA]</scope>
    <source>
        <strain evidence="5">2C</strain>
    </source>
</reference>
<dbReference type="PROSITE" id="PS51375">
    <property type="entry name" value="PPR"/>
    <property type="match status" value="9"/>
</dbReference>
<sequence>MESRTTTQLANFLQFCIDKKSHINGKLLHAHILRTRLFDDTFLSNRLVELYHKCGRLITARRVFDKMPHKNLFSWHALLNAYCKVGDIDEAHKLFVKMPERNSISWNTLISALVRDGSEQKALNLYYDMNRAGYLPTNFTLASVLSACGALVDLKCGCACHGFATKIGLDKNIFVGNALLGMYAKCGSIGNAMKAFENLPEVNEVSYTAMMGALRETDHVEEAFHMFRSMHRIGIQVDAISLSSILGVCTRSGIDGSTVNGKQFHGLTVRLGFERDLHLSNSLLDMYAKDGDMDSAEMVFNNLPEVTVVSWNVMIGGYGQKYQIMKAIECMKRMQSFGLEPDEVTYINMFSACLKSGDTETAREIFNRMSCPSISSWNALLSGYSQIGKHKEAVWLFRDMQFCNVKGDRTTFAVTFSLCASLGLMKGGRQVHAVSIKTLVDDDIYVASGLIVMYSKCNKIEVAKFIFDRIREQDIVCWNSMMAGLSLNNLDNEAFMLFKNMLENEMLPTQFSYSTVLSCCAKLSSISKGRQVHAQASKDGTVNDVIVGSALIDMYSKCGDVDEAILFFDTMPTKNTVTWNEMIHGYAQNGRGDEGVSLYEDMINQSGEKPDAITFVAVLTACSHSGLIDDGIRIFNSMIQEYGVAPLPDHYTCIIDSLGRAGRFHEVEVLLDRMPYVNDPIIWEVLLSSCRVHSNVSLARRAAEELFRLNPRNSAPYVLLANMYSSLGRWDDVRNIRELMIEKQAVKDPGYSWFEHKDGIQEFNDDDNLRMVAKFEAETDEPYCLSGL</sequence>
<dbReference type="InterPro" id="IPR046848">
    <property type="entry name" value="E_motif"/>
</dbReference>
<dbReference type="InterPro" id="IPR046960">
    <property type="entry name" value="PPR_At4g14850-like_plant"/>
</dbReference>
<dbReference type="Pfam" id="PF01535">
    <property type="entry name" value="PPR"/>
    <property type="match status" value="3"/>
</dbReference>
<feature type="repeat" description="PPR" evidence="4">
    <location>
        <begin position="71"/>
        <end position="105"/>
    </location>
</feature>
<name>A0A103XX53_CYNCS</name>
<dbReference type="PANTHER" id="PTHR47926">
    <property type="entry name" value="PENTATRICOPEPTIDE REPEAT-CONTAINING PROTEIN"/>
    <property type="match status" value="1"/>
</dbReference>
<keyword evidence="3" id="KW-0809">Transit peptide</keyword>
<comment type="caution">
    <text evidence="5">The sequence shown here is derived from an EMBL/GenBank/DDBJ whole genome shotgun (WGS) entry which is preliminary data.</text>
</comment>
<dbReference type="Pfam" id="PF12854">
    <property type="entry name" value="PPR_1"/>
    <property type="match status" value="1"/>
</dbReference>